<feature type="compositionally biased region" description="Low complexity" evidence="1">
    <location>
        <begin position="79"/>
        <end position="102"/>
    </location>
</feature>
<keyword evidence="3" id="KW-1185">Reference proteome</keyword>
<accession>A0AAV9UEW1</accession>
<sequence length="399" mass="43550">MKNFRGLRHKASSSNLRTDVAAELEAGASTDVQRVAVRALPSGGRTRGPRRFVSVDALAAATGGGTSPPKHGTLARVQSMNSSGGATSSSNTGSGSSSSGNTLDIPSSTANYTPAREIVRVPRKYHSASSAVQTRQIIRQGRTYSPVNRVVTGITDQAATENPEQGLVLARRAGISPPHGRHFESPFQGPYPTSLAILTTSFPDQEQAIVPLPFRLESAPTHEEQQIERFKPVSGRQSGAGFNRRQLTESSHHENNLDAGNHIRPVSPSRRLEAPPTDQEQRMIRRPTAFPPTLRRTSRFPHTVSAPSSSTLRNQRLLMPSKPDDESLWVDESSSDDSGSEGSDFGCIGLTKGQYEEMLAMGKGYPCRQILVEGVDQWPEAVKVDGYRRVWQWRPDEEY</sequence>
<feature type="compositionally biased region" description="Polar residues" evidence="1">
    <location>
        <begin position="305"/>
        <end position="314"/>
    </location>
</feature>
<dbReference type="AlphaFoldDB" id="A0AAV9UEW1"/>
<feature type="compositionally biased region" description="Basic and acidic residues" evidence="1">
    <location>
        <begin position="246"/>
        <end position="256"/>
    </location>
</feature>
<comment type="caution">
    <text evidence="2">The sequence shown here is derived from an EMBL/GenBank/DDBJ whole genome shotgun (WGS) entry which is preliminary data.</text>
</comment>
<protein>
    <submittedName>
        <fullName evidence="2">Uncharacterized protein</fullName>
    </submittedName>
</protein>
<dbReference type="EMBL" id="JAVHNQ010000008">
    <property type="protein sequence ID" value="KAK6340794.1"/>
    <property type="molecule type" value="Genomic_DNA"/>
</dbReference>
<dbReference type="Proteomes" id="UP001375240">
    <property type="component" value="Unassembled WGS sequence"/>
</dbReference>
<name>A0AAV9UEW1_9PEZI</name>
<evidence type="ECO:0000313" key="2">
    <source>
        <dbReference type="EMBL" id="KAK6340794.1"/>
    </source>
</evidence>
<proteinExistence type="predicted"/>
<evidence type="ECO:0000313" key="3">
    <source>
        <dbReference type="Proteomes" id="UP001375240"/>
    </source>
</evidence>
<feature type="region of interest" description="Disordered" evidence="1">
    <location>
        <begin position="233"/>
        <end position="345"/>
    </location>
</feature>
<gene>
    <name evidence="2" type="ORF">TWF696_009114</name>
</gene>
<reference evidence="2 3" key="1">
    <citation type="submission" date="2019-10" db="EMBL/GenBank/DDBJ databases">
        <authorList>
            <person name="Palmer J.M."/>
        </authorList>
    </citation>
    <scope>NUCLEOTIDE SEQUENCE [LARGE SCALE GENOMIC DNA]</scope>
    <source>
        <strain evidence="2 3">TWF696</strain>
    </source>
</reference>
<feature type="compositionally biased region" description="Acidic residues" evidence="1">
    <location>
        <begin position="326"/>
        <end position="339"/>
    </location>
</feature>
<feature type="region of interest" description="Disordered" evidence="1">
    <location>
        <begin position="60"/>
        <end position="111"/>
    </location>
</feature>
<evidence type="ECO:0000256" key="1">
    <source>
        <dbReference type="SAM" id="MobiDB-lite"/>
    </source>
</evidence>
<organism evidence="2 3">
    <name type="scientific">Orbilia brochopaga</name>
    <dbReference type="NCBI Taxonomy" id="3140254"/>
    <lineage>
        <taxon>Eukaryota</taxon>
        <taxon>Fungi</taxon>
        <taxon>Dikarya</taxon>
        <taxon>Ascomycota</taxon>
        <taxon>Pezizomycotina</taxon>
        <taxon>Orbiliomycetes</taxon>
        <taxon>Orbiliales</taxon>
        <taxon>Orbiliaceae</taxon>
        <taxon>Orbilia</taxon>
    </lineage>
</organism>